<dbReference type="Gene3D" id="3.40.50.1820">
    <property type="entry name" value="alpha/beta hydrolase"/>
    <property type="match status" value="1"/>
</dbReference>
<feature type="domain" description="Dienelactone hydrolase" evidence="1">
    <location>
        <begin position="19"/>
        <end position="215"/>
    </location>
</feature>
<protein>
    <submittedName>
        <fullName evidence="2">Carboxymethylenebutenolidase</fullName>
    </submittedName>
</protein>
<evidence type="ECO:0000313" key="2">
    <source>
        <dbReference type="EMBL" id="MCP2332789.1"/>
    </source>
</evidence>
<accession>A0ABT1JKU0</accession>
<dbReference type="EMBL" id="AUBJ02000001">
    <property type="protein sequence ID" value="MCP2332789.1"/>
    <property type="molecule type" value="Genomic_DNA"/>
</dbReference>
<reference evidence="2 3" key="1">
    <citation type="submission" date="2022-06" db="EMBL/GenBank/DDBJ databases">
        <title>Genomic Encyclopedia of Type Strains, Phase I: the one thousand microbial genomes (KMG-I) project.</title>
        <authorList>
            <person name="Kyrpides N."/>
        </authorList>
    </citation>
    <scope>NUCLEOTIDE SEQUENCE [LARGE SCALE GENOMIC DNA]</scope>
    <source>
        <strain evidence="2 3">DSM 43889</strain>
    </source>
</reference>
<evidence type="ECO:0000259" key="1">
    <source>
        <dbReference type="Pfam" id="PF01738"/>
    </source>
</evidence>
<dbReference type="InterPro" id="IPR051049">
    <property type="entry name" value="Dienelactone_hydrolase-like"/>
</dbReference>
<name>A0ABT1JKU0_ACTCY</name>
<dbReference type="InterPro" id="IPR029058">
    <property type="entry name" value="AB_hydrolase_fold"/>
</dbReference>
<dbReference type="PANTHER" id="PTHR46623:SF7">
    <property type="entry name" value="CARBOXYMETHYLENEBUTENOLIDASE"/>
    <property type="match status" value="1"/>
</dbReference>
<dbReference type="Pfam" id="PF01738">
    <property type="entry name" value="DLH"/>
    <property type="match status" value="1"/>
</dbReference>
<proteinExistence type="predicted"/>
<keyword evidence="3" id="KW-1185">Reference proteome</keyword>
<evidence type="ECO:0000313" key="3">
    <source>
        <dbReference type="Proteomes" id="UP000791080"/>
    </source>
</evidence>
<dbReference type="SUPFAM" id="SSF53474">
    <property type="entry name" value="alpha/beta-Hydrolases"/>
    <property type="match status" value="1"/>
</dbReference>
<dbReference type="InterPro" id="IPR002925">
    <property type="entry name" value="Dienelactn_hydro"/>
</dbReference>
<dbReference type="RefSeq" id="WP_026417701.1">
    <property type="nucleotide sequence ID" value="NZ_AUBJ02000001.1"/>
</dbReference>
<dbReference type="PANTHER" id="PTHR46623">
    <property type="entry name" value="CARBOXYMETHYLENEBUTENOLIDASE-RELATED"/>
    <property type="match status" value="1"/>
</dbReference>
<gene>
    <name evidence="2" type="ORF">G443_003059</name>
</gene>
<sequence length="217" mass="23067">MTQTRTETVPLTDGRELTVTVAEPENTVRGGLVLLHGRRGVVDQLRELAVGLAAEGWLVAAPHLGEDRSGHDGGTGDQLLADTDAACVWLVDRGVRDDQLGLLGFGAGGTAALRVATQRSLGAVVSVAPDAVTLPDEDDGRSLVELVSELSCPWLALYGSDDESDQGLVRLRDAVDSASAVANVVTYPESEHRFDQDGVAASEAWQRTLTWFDAHLR</sequence>
<organism evidence="2 3">
    <name type="scientific">Actinoalloteichus caeruleus DSM 43889</name>
    <dbReference type="NCBI Taxonomy" id="1120930"/>
    <lineage>
        <taxon>Bacteria</taxon>
        <taxon>Bacillati</taxon>
        <taxon>Actinomycetota</taxon>
        <taxon>Actinomycetes</taxon>
        <taxon>Pseudonocardiales</taxon>
        <taxon>Pseudonocardiaceae</taxon>
        <taxon>Actinoalloteichus</taxon>
        <taxon>Actinoalloteichus cyanogriseus</taxon>
    </lineage>
</organism>
<comment type="caution">
    <text evidence="2">The sequence shown here is derived from an EMBL/GenBank/DDBJ whole genome shotgun (WGS) entry which is preliminary data.</text>
</comment>
<dbReference type="Proteomes" id="UP000791080">
    <property type="component" value="Unassembled WGS sequence"/>
</dbReference>